<dbReference type="Gene3D" id="3.30.160.150">
    <property type="entry name" value="Lipoprotein like domain"/>
    <property type="match status" value="1"/>
</dbReference>
<keyword evidence="3" id="KW-1185">Reference proteome</keyword>
<accession>A0ABT2ZRG2</accession>
<evidence type="ECO:0000256" key="1">
    <source>
        <dbReference type="SAM" id="SignalP"/>
    </source>
</evidence>
<sequence>MLSSDRRTFLILAAALPLSACGFAPAYGPGGQATGLLDRVTVDAPENKDDFDLVERLEERLGRPAAAAFRLSYRVEVEVEGQAIAQDNRINRYQVIGKVAYTLHDAGTDEALSSGKVSSFTAYSAFGTSVAAAASESDARTRLMRILADRIVTQLIATSAEWNRP</sequence>
<evidence type="ECO:0000313" key="3">
    <source>
        <dbReference type="Proteomes" id="UP001652564"/>
    </source>
</evidence>
<dbReference type="EMBL" id="JAOWKZ010000004">
    <property type="protein sequence ID" value="MCV2873750.1"/>
    <property type="molecule type" value="Genomic_DNA"/>
</dbReference>
<dbReference type="InterPro" id="IPR007485">
    <property type="entry name" value="LPS_assembly_LptE"/>
</dbReference>
<evidence type="ECO:0000313" key="2">
    <source>
        <dbReference type="EMBL" id="MCV2873750.1"/>
    </source>
</evidence>
<feature type="chain" id="PRO_5045603094" evidence="1">
    <location>
        <begin position="27"/>
        <end position="165"/>
    </location>
</feature>
<protein>
    <submittedName>
        <fullName evidence="2">LPS assembly lipoprotein LptE</fullName>
    </submittedName>
</protein>
<dbReference type="Proteomes" id="UP001652564">
    <property type="component" value="Unassembled WGS sequence"/>
</dbReference>
<keyword evidence="2" id="KW-0449">Lipoprotein</keyword>
<gene>
    <name evidence="2" type="primary">lptE</name>
    <name evidence="2" type="ORF">OEZ71_15735</name>
</gene>
<name>A0ABT2ZRG2_9RHOB</name>
<reference evidence="2 3" key="1">
    <citation type="submission" date="2022-10" db="EMBL/GenBank/DDBJ databases">
        <title>Defluviimonas sp. nov., isolated from ocean surface sediments.</title>
        <authorList>
            <person name="He W."/>
            <person name="Wang L."/>
            <person name="Zhang D.-F."/>
        </authorList>
    </citation>
    <scope>NUCLEOTIDE SEQUENCE [LARGE SCALE GENOMIC DNA]</scope>
    <source>
        <strain evidence="2 3">WL0050</strain>
    </source>
</reference>
<dbReference type="Pfam" id="PF04390">
    <property type="entry name" value="LptE"/>
    <property type="match status" value="1"/>
</dbReference>
<dbReference type="RefSeq" id="WP_263740985.1">
    <property type="nucleotide sequence ID" value="NZ_JAOWKZ010000004.1"/>
</dbReference>
<comment type="caution">
    <text evidence="2">The sequence shown here is derived from an EMBL/GenBank/DDBJ whole genome shotgun (WGS) entry which is preliminary data.</text>
</comment>
<keyword evidence="1" id="KW-0732">Signal</keyword>
<feature type="signal peptide" evidence="1">
    <location>
        <begin position="1"/>
        <end position="26"/>
    </location>
</feature>
<organism evidence="2 3">
    <name type="scientific">Albidovulum litorale</name>
    <dbReference type="NCBI Taxonomy" id="2984134"/>
    <lineage>
        <taxon>Bacteria</taxon>
        <taxon>Pseudomonadati</taxon>
        <taxon>Pseudomonadota</taxon>
        <taxon>Alphaproteobacteria</taxon>
        <taxon>Rhodobacterales</taxon>
        <taxon>Paracoccaceae</taxon>
        <taxon>Albidovulum</taxon>
    </lineage>
</organism>
<proteinExistence type="predicted"/>